<dbReference type="AlphaFoldDB" id="A0A0B2BWK4"/>
<comment type="caution">
    <text evidence="4">The sequence shown here is derived from an EMBL/GenBank/DDBJ whole genome shotgun (WGS) entry which is preliminary data.</text>
</comment>
<sequence length="133" mass="14267">MIRPALPADAATVIALWHACELTRPWNDPAADFARAIAGPTSTVLLLEHGGAAVGTVMAGYDGHRGWLYYIGVLPAYQRRGHARALVDAACQALAAQGCPKVELMVRHGNPAAALYARLGWERQPVETWALTL</sequence>
<gene>
    <name evidence="4" type="ORF">PK98_05575</name>
</gene>
<dbReference type="Proteomes" id="UP000030988">
    <property type="component" value="Unassembled WGS sequence"/>
</dbReference>
<feature type="domain" description="N-acetyltransferase" evidence="3">
    <location>
        <begin position="1"/>
        <end position="133"/>
    </location>
</feature>
<name>A0A0B2BWK4_9SPHN</name>
<dbReference type="SUPFAM" id="SSF55729">
    <property type="entry name" value="Acyl-CoA N-acyltransferases (Nat)"/>
    <property type="match status" value="1"/>
</dbReference>
<evidence type="ECO:0000256" key="1">
    <source>
        <dbReference type="ARBA" id="ARBA00022679"/>
    </source>
</evidence>
<dbReference type="Pfam" id="PF00583">
    <property type="entry name" value="Acetyltransf_1"/>
    <property type="match status" value="1"/>
</dbReference>
<accession>A0A0B2BWK4</accession>
<dbReference type="PANTHER" id="PTHR43877:SF1">
    <property type="entry name" value="ACETYLTRANSFERASE"/>
    <property type="match status" value="1"/>
</dbReference>
<dbReference type="Gene3D" id="3.40.630.30">
    <property type="match status" value="1"/>
</dbReference>
<protein>
    <submittedName>
        <fullName evidence="4">Acetyltransferase</fullName>
    </submittedName>
</protein>
<dbReference type="STRING" id="1572751.PK98_05575"/>
<evidence type="ECO:0000259" key="3">
    <source>
        <dbReference type="PROSITE" id="PS51186"/>
    </source>
</evidence>
<proteinExistence type="predicted"/>
<evidence type="ECO:0000313" key="5">
    <source>
        <dbReference type="Proteomes" id="UP000030988"/>
    </source>
</evidence>
<evidence type="ECO:0000256" key="2">
    <source>
        <dbReference type="ARBA" id="ARBA00023315"/>
    </source>
</evidence>
<keyword evidence="1 4" id="KW-0808">Transferase</keyword>
<dbReference type="GO" id="GO:0016747">
    <property type="term" value="F:acyltransferase activity, transferring groups other than amino-acyl groups"/>
    <property type="evidence" value="ECO:0007669"/>
    <property type="project" value="InterPro"/>
</dbReference>
<dbReference type="CDD" id="cd04301">
    <property type="entry name" value="NAT_SF"/>
    <property type="match status" value="1"/>
</dbReference>
<organism evidence="4 5">
    <name type="scientific">Croceibacterium mercuriale</name>
    <dbReference type="NCBI Taxonomy" id="1572751"/>
    <lineage>
        <taxon>Bacteria</taxon>
        <taxon>Pseudomonadati</taxon>
        <taxon>Pseudomonadota</taxon>
        <taxon>Alphaproteobacteria</taxon>
        <taxon>Sphingomonadales</taxon>
        <taxon>Erythrobacteraceae</taxon>
        <taxon>Croceibacterium</taxon>
    </lineage>
</organism>
<dbReference type="InterPro" id="IPR016181">
    <property type="entry name" value="Acyl_CoA_acyltransferase"/>
</dbReference>
<reference evidence="4 5" key="1">
    <citation type="submission" date="2014-11" db="EMBL/GenBank/DDBJ databases">
        <title>Draft genome sequence of Kirrobacter mercurialis.</title>
        <authorList>
            <person name="Coil D.A."/>
            <person name="Eisen J.A."/>
        </authorList>
    </citation>
    <scope>NUCLEOTIDE SEQUENCE [LARGE SCALE GENOMIC DNA]</scope>
    <source>
        <strain evidence="4 5">Coronado</strain>
    </source>
</reference>
<dbReference type="InterPro" id="IPR000182">
    <property type="entry name" value="GNAT_dom"/>
</dbReference>
<keyword evidence="5" id="KW-1185">Reference proteome</keyword>
<evidence type="ECO:0000313" key="4">
    <source>
        <dbReference type="EMBL" id="KHL26023.1"/>
    </source>
</evidence>
<dbReference type="NCBIfam" id="NF002959">
    <property type="entry name" value="PRK03624.1"/>
    <property type="match status" value="1"/>
</dbReference>
<dbReference type="PANTHER" id="PTHR43877">
    <property type="entry name" value="AMINOALKYLPHOSPHONATE N-ACETYLTRANSFERASE-RELATED-RELATED"/>
    <property type="match status" value="1"/>
</dbReference>
<dbReference type="InterPro" id="IPR050832">
    <property type="entry name" value="Bact_Acetyltransf"/>
</dbReference>
<dbReference type="RefSeq" id="WP_039094910.1">
    <property type="nucleotide sequence ID" value="NZ_JTDN01000001.1"/>
</dbReference>
<dbReference type="PROSITE" id="PS51186">
    <property type="entry name" value="GNAT"/>
    <property type="match status" value="1"/>
</dbReference>
<dbReference type="EMBL" id="JTDN01000001">
    <property type="protein sequence ID" value="KHL26023.1"/>
    <property type="molecule type" value="Genomic_DNA"/>
</dbReference>
<keyword evidence="2" id="KW-0012">Acyltransferase</keyword>